<proteinExistence type="predicted"/>
<accession>A0A921L6Y8</accession>
<evidence type="ECO:0000313" key="3">
    <source>
        <dbReference type="Proteomes" id="UP000780768"/>
    </source>
</evidence>
<comment type="caution">
    <text evidence="2">The sequence shown here is derived from an EMBL/GenBank/DDBJ whole genome shotgun (WGS) entry which is preliminary data.</text>
</comment>
<feature type="signal peptide" evidence="1">
    <location>
        <begin position="1"/>
        <end position="28"/>
    </location>
</feature>
<evidence type="ECO:0000256" key="1">
    <source>
        <dbReference type="SAM" id="SignalP"/>
    </source>
</evidence>
<reference evidence="2" key="2">
    <citation type="submission" date="2021-09" db="EMBL/GenBank/DDBJ databases">
        <authorList>
            <person name="Gilroy R."/>
        </authorList>
    </citation>
    <scope>NUCLEOTIDE SEQUENCE</scope>
    <source>
        <strain evidence="2">7318</strain>
    </source>
</reference>
<dbReference type="AlphaFoldDB" id="A0A921L6Y8"/>
<gene>
    <name evidence="2" type="ORF">K8V65_01200</name>
</gene>
<keyword evidence="1" id="KW-0732">Signal</keyword>
<dbReference type="Proteomes" id="UP000780768">
    <property type="component" value="Unassembled WGS sequence"/>
</dbReference>
<protein>
    <submittedName>
        <fullName evidence="2">Uncharacterized protein</fullName>
    </submittedName>
</protein>
<name>A0A921L6Y8_9FIRM</name>
<sequence>MKIKSIFTLICSIILTLCLYSVAFAANAKTEAVSFLQQATKNTVEAQNAAYSINLSMTGPLADCSIDLNGSYAYPVLTSGDMSLALDLWIIDTTFEAQTQYYSELEGNVYKQYFKTQADPKGAAANVSPKINSDQWYVQSVSLPENFVADYAERTQKSINDVADDVKNIFMYDVDDKTAKVYVTYKKPILDEEKLNEALNLTNLNEKEMAQVAAVSQKLEENPKLKAALLKPRELTYEITVDRENMVITSLKSDLSPLVQQFGSEVLSSISDKELSITDTPDNGATVRNIIKNYLERSKFTMDINLSNFNKATVQPVPQEVKDSAVEPPKPVEKIGEADEETNLTVAENVLETVADE</sequence>
<evidence type="ECO:0000313" key="2">
    <source>
        <dbReference type="EMBL" id="HJF84270.1"/>
    </source>
</evidence>
<organism evidence="2 3">
    <name type="scientific">Megamonas hypermegale</name>
    <dbReference type="NCBI Taxonomy" id="158847"/>
    <lineage>
        <taxon>Bacteria</taxon>
        <taxon>Bacillati</taxon>
        <taxon>Bacillota</taxon>
        <taxon>Negativicutes</taxon>
        <taxon>Selenomonadales</taxon>
        <taxon>Selenomonadaceae</taxon>
        <taxon>Megamonas</taxon>
    </lineage>
</organism>
<feature type="chain" id="PRO_5039182781" evidence="1">
    <location>
        <begin position="29"/>
        <end position="357"/>
    </location>
</feature>
<dbReference type="EMBL" id="DYVR01000033">
    <property type="protein sequence ID" value="HJF84270.1"/>
    <property type="molecule type" value="Genomic_DNA"/>
</dbReference>
<reference evidence="2" key="1">
    <citation type="journal article" date="2021" name="PeerJ">
        <title>Extensive microbial diversity within the chicken gut microbiome revealed by metagenomics and culture.</title>
        <authorList>
            <person name="Gilroy R."/>
            <person name="Ravi A."/>
            <person name="Getino M."/>
            <person name="Pursley I."/>
            <person name="Horton D.L."/>
            <person name="Alikhan N.F."/>
            <person name="Baker D."/>
            <person name="Gharbi K."/>
            <person name="Hall N."/>
            <person name="Watson M."/>
            <person name="Adriaenssens E.M."/>
            <person name="Foster-Nyarko E."/>
            <person name="Jarju S."/>
            <person name="Secka A."/>
            <person name="Antonio M."/>
            <person name="Oren A."/>
            <person name="Chaudhuri R.R."/>
            <person name="La Ragione R."/>
            <person name="Hildebrand F."/>
            <person name="Pallen M.J."/>
        </authorList>
    </citation>
    <scope>NUCLEOTIDE SEQUENCE</scope>
    <source>
        <strain evidence="2">7318</strain>
    </source>
</reference>